<evidence type="ECO:0000256" key="6">
    <source>
        <dbReference type="ARBA" id="ARBA00022833"/>
    </source>
</evidence>
<dbReference type="KEGG" id="erz:ER308_21125"/>
<dbReference type="CDD" id="cd06572">
    <property type="entry name" value="Histidinol_dh"/>
    <property type="match status" value="1"/>
</dbReference>
<dbReference type="FunFam" id="3.40.50.1980:FF:000001">
    <property type="entry name" value="Histidinol dehydrogenase"/>
    <property type="match status" value="1"/>
</dbReference>
<feature type="binding site" evidence="10">
    <location>
        <position position="421"/>
    </location>
    <ligand>
        <name>substrate</name>
    </ligand>
</feature>
<evidence type="ECO:0000256" key="4">
    <source>
        <dbReference type="ARBA" id="ARBA00016531"/>
    </source>
</evidence>
<feature type="binding site" evidence="10">
    <location>
        <position position="426"/>
    </location>
    <ligand>
        <name>substrate</name>
    </ligand>
</feature>
<dbReference type="UniPathway" id="UPA00031">
    <property type="reaction ID" value="UER00014"/>
</dbReference>
<keyword evidence="6 11" id="KW-0862">Zinc</keyword>
<evidence type="ECO:0000256" key="1">
    <source>
        <dbReference type="ARBA" id="ARBA00003850"/>
    </source>
</evidence>
<comment type="cofactor">
    <cofactor evidence="11">
        <name>Zn(2+)</name>
        <dbReference type="ChEBI" id="CHEBI:29105"/>
    </cofactor>
    <text evidence="11">Binds 1 zinc ion per subunit.</text>
</comment>
<reference evidence="13 14" key="1">
    <citation type="submission" date="2019-01" db="EMBL/GenBank/DDBJ databases">
        <title>Egibacter rhizosphaerae EGI 80759T.</title>
        <authorList>
            <person name="Chen D.-D."/>
            <person name="Tian Y."/>
            <person name="Jiao J.-Y."/>
            <person name="Zhang X.-T."/>
            <person name="Zhang Y.-G."/>
            <person name="Zhang Y."/>
            <person name="Xiao M."/>
            <person name="Shu W.-S."/>
            <person name="Li W.-J."/>
        </authorList>
    </citation>
    <scope>NUCLEOTIDE SEQUENCE [LARGE SCALE GENOMIC DNA]</scope>
    <source>
        <strain evidence="13 14">EGI 80759</strain>
    </source>
</reference>
<evidence type="ECO:0000256" key="11">
    <source>
        <dbReference type="PIRSR" id="PIRSR000099-4"/>
    </source>
</evidence>
<evidence type="ECO:0000256" key="5">
    <source>
        <dbReference type="ARBA" id="ARBA00022723"/>
    </source>
</evidence>
<evidence type="ECO:0000256" key="7">
    <source>
        <dbReference type="ARBA" id="ARBA00023002"/>
    </source>
</evidence>
<dbReference type="PRINTS" id="PR00083">
    <property type="entry name" value="HOLDHDRGNASE"/>
</dbReference>
<feature type="binding site" evidence="11">
    <location>
        <position position="265"/>
    </location>
    <ligand>
        <name>Zn(2+)</name>
        <dbReference type="ChEBI" id="CHEBI:29105"/>
    </ligand>
</feature>
<name>A0A411YKV9_9ACTN</name>
<evidence type="ECO:0000313" key="14">
    <source>
        <dbReference type="Proteomes" id="UP000291469"/>
    </source>
</evidence>
<evidence type="ECO:0000256" key="10">
    <source>
        <dbReference type="PIRSR" id="PIRSR000099-3"/>
    </source>
</evidence>
<feature type="binding site" evidence="10">
    <location>
        <position position="367"/>
    </location>
    <ligand>
        <name>substrate</name>
    </ligand>
</feature>
<feature type="binding site" evidence="10">
    <location>
        <position position="243"/>
    </location>
    <ligand>
        <name>substrate</name>
    </ligand>
</feature>
<evidence type="ECO:0000256" key="9">
    <source>
        <dbReference type="PIRSR" id="PIRSR000099-1"/>
    </source>
</evidence>
<dbReference type="Pfam" id="PF00815">
    <property type="entry name" value="Histidinol_dh"/>
    <property type="match status" value="1"/>
</dbReference>
<dbReference type="Gene3D" id="1.20.5.1300">
    <property type="match status" value="1"/>
</dbReference>
<evidence type="ECO:0000256" key="3">
    <source>
        <dbReference type="ARBA" id="ARBA00010178"/>
    </source>
</evidence>
<dbReference type="PANTHER" id="PTHR21256">
    <property type="entry name" value="HISTIDINOL DEHYDROGENASE HDH"/>
    <property type="match status" value="1"/>
</dbReference>
<dbReference type="GO" id="GO:0005829">
    <property type="term" value="C:cytosol"/>
    <property type="evidence" value="ECO:0007669"/>
    <property type="project" value="TreeGrafter"/>
</dbReference>
<comment type="pathway">
    <text evidence="2">Amino-acid biosynthesis; L-histidine biosynthesis; L-histidine from 5-phospho-alpha-D-ribose 1-diphosphate: step 9/9.</text>
</comment>
<protein>
    <recommendedName>
        <fullName evidence="4">Histidinol dehydrogenase</fullName>
    </recommendedName>
</protein>
<evidence type="ECO:0000256" key="2">
    <source>
        <dbReference type="ARBA" id="ARBA00004940"/>
    </source>
</evidence>
<dbReference type="InterPro" id="IPR022695">
    <property type="entry name" value="Histidinol_DH_monofunct"/>
</dbReference>
<dbReference type="InterPro" id="IPR012131">
    <property type="entry name" value="Hstdl_DH"/>
</dbReference>
<dbReference type="GO" id="GO:0000105">
    <property type="term" value="P:L-histidine biosynthetic process"/>
    <property type="evidence" value="ECO:0007669"/>
    <property type="project" value="UniProtKB-UniPathway"/>
</dbReference>
<evidence type="ECO:0000256" key="12">
    <source>
        <dbReference type="RuleBase" id="RU004175"/>
    </source>
</evidence>
<keyword evidence="5 11" id="KW-0479">Metal-binding</keyword>
<feature type="active site" description="Proton acceptor" evidence="9">
    <location>
        <position position="334"/>
    </location>
</feature>
<dbReference type="GO" id="GO:0004399">
    <property type="term" value="F:histidinol dehydrogenase activity"/>
    <property type="evidence" value="ECO:0007669"/>
    <property type="project" value="InterPro"/>
</dbReference>
<evidence type="ECO:0000313" key="13">
    <source>
        <dbReference type="EMBL" id="QBI21810.1"/>
    </source>
</evidence>
<feature type="binding site" evidence="11">
    <location>
        <position position="367"/>
    </location>
    <ligand>
        <name>Zn(2+)</name>
        <dbReference type="ChEBI" id="CHEBI:29105"/>
    </ligand>
</feature>
<proteinExistence type="inferred from homology"/>
<dbReference type="PIRSF" id="PIRSF000099">
    <property type="entry name" value="Histidinol_dh"/>
    <property type="match status" value="1"/>
</dbReference>
<dbReference type="GO" id="GO:0046872">
    <property type="term" value="F:metal ion binding"/>
    <property type="evidence" value="ECO:0007669"/>
    <property type="project" value="UniProtKB-KW"/>
</dbReference>
<keyword evidence="14" id="KW-1185">Reference proteome</keyword>
<evidence type="ECO:0000256" key="8">
    <source>
        <dbReference type="PIRNR" id="PIRNR000099"/>
    </source>
</evidence>
<keyword evidence="7 8" id="KW-0560">Oxidoreductase</keyword>
<accession>A0A411YKV9</accession>
<dbReference type="Gene3D" id="3.40.50.1980">
    <property type="entry name" value="Nitrogenase molybdenum iron protein domain"/>
    <property type="match status" value="2"/>
</dbReference>
<feature type="binding site" evidence="10">
    <location>
        <position position="265"/>
    </location>
    <ligand>
        <name>substrate</name>
    </ligand>
</feature>
<dbReference type="PANTHER" id="PTHR21256:SF2">
    <property type="entry name" value="HISTIDINE BIOSYNTHESIS TRIFUNCTIONAL PROTEIN"/>
    <property type="match status" value="1"/>
</dbReference>
<sequence length="441" mass="46123">MGTDATWPLRRLDLRGDREDPRSRLPRASEEQVAQVRRETDEVLAAVRAEGDTAVRRYTERFDGFGGDPRLEPGALDAALASTPADLREALERAADQIRWFHERCRPPDWEDTRGGARMGVRHAPIGRVGVYVPGGQAPLVSTALMTIVPARVAGVDEVVLATPPRPDGTPDPGILAAAAVAGGVDQAFRMGGAQAIGALAYGTESVPPCDKIVGPGAAHTAEAKQQVAMDGVCGIDLLAGVTEVAIIADDHADPRHVAADLVAQAEHDPLATAMLVTPSADLAQRVEHALADEVAGTKHVERVRTALEGQGTAVLVDDLDHAVDVTNVWGPEHLEIQTGDDEAVAARVRAAGTVFIGGCSPVSLGDYAAGPNHTLPTGGTARFTGGLTTSDFLVPVNWVAYDRDALAELAPVVDALGAAEDLPAHARAAAVRLDKEDPGE</sequence>
<dbReference type="AlphaFoldDB" id="A0A411YKV9"/>
<feature type="binding site" evidence="10">
    <location>
        <position position="334"/>
    </location>
    <ligand>
        <name>substrate</name>
    </ligand>
</feature>
<dbReference type="GO" id="GO:0051287">
    <property type="term" value="F:NAD binding"/>
    <property type="evidence" value="ECO:0007669"/>
    <property type="project" value="InterPro"/>
</dbReference>
<dbReference type="InterPro" id="IPR016161">
    <property type="entry name" value="Ald_DH/histidinol_DH"/>
</dbReference>
<comment type="similarity">
    <text evidence="3 8 12">Belongs to the histidinol dehydrogenase family.</text>
</comment>
<feature type="binding site" evidence="11">
    <location>
        <position position="426"/>
    </location>
    <ligand>
        <name>Zn(2+)</name>
        <dbReference type="ChEBI" id="CHEBI:29105"/>
    </ligand>
</feature>
<feature type="binding site" evidence="11">
    <location>
        <position position="268"/>
    </location>
    <ligand>
        <name>Zn(2+)</name>
        <dbReference type="ChEBI" id="CHEBI:29105"/>
    </ligand>
</feature>
<dbReference type="NCBIfam" id="TIGR00069">
    <property type="entry name" value="hisD"/>
    <property type="match status" value="1"/>
</dbReference>
<comment type="function">
    <text evidence="1">Catalyzes the sequential NAD-dependent oxidations of L-histidinol to L-histidinaldehyde and then to L-histidine.</text>
</comment>
<dbReference type="Proteomes" id="UP000291469">
    <property type="component" value="Chromosome"/>
</dbReference>
<organism evidence="13 14">
    <name type="scientific">Egibacter rhizosphaerae</name>
    <dbReference type="NCBI Taxonomy" id="1670831"/>
    <lineage>
        <taxon>Bacteria</taxon>
        <taxon>Bacillati</taxon>
        <taxon>Actinomycetota</taxon>
        <taxon>Nitriliruptoria</taxon>
        <taxon>Egibacterales</taxon>
        <taxon>Egibacteraceae</taxon>
        <taxon>Egibacter</taxon>
    </lineage>
</organism>
<feature type="binding site" evidence="10">
    <location>
        <position position="268"/>
    </location>
    <ligand>
        <name>substrate</name>
    </ligand>
</feature>
<dbReference type="SUPFAM" id="SSF53720">
    <property type="entry name" value="ALDH-like"/>
    <property type="match status" value="1"/>
</dbReference>
<dbReference type="RefSeq" id="WP_131156801.1">
    <property type="nucleotide sequence ID" value="NZ_CP036402.1"/>
</dbReference>
<dbReference type="EMBL" id="CP036402">
    <property type="protein sequence ID" value="QBI21810.1"/>
    <property type="molecule type" value="Genomic_DNA"/>
</dbReference>
<dbReference type="OrthoDB" id="9805269at2"/>
<feature type="active site" description="Proton acceptor" evidence="9">
    <location>
        <position position="333"/>
    </location>
</feature>
<gene>
    <name evidence="13" type="primary">hisD</name>
    <name evidence="13" type="ORF">ER308_21125</name>
</gene>